<dbReference type="Gene3D" id="3.40.50.620">
    <property type="entry name" value="HUPs"/>
    <property type="match status" value="1"/>
</dbReference>
<dbReference type="EMBL" id="LR217717">
    <property type="protein sequence ID" value="VFP83553.1"/>
    <property type="molecule type" value="Genomic_DNA"/>
</dbReference>
<dbReference type="GO" id="GO:0003723">
    <property type="term" value="F:RNA binding"/>
    <property type="evidence" value="ECO:0007669"/>
    <property type="project" value="UniProtKB-KW"/>
</dbReference>
<dbReference type="PANTHER" id="PTHR11766:SF0">
    <property type="entry name" value="TYROSINE--TRNA LIGASE, MITOCHONDRIAL"/>
    <property type="match status" value="1"/>
</dbReference>
<evidence type="ECO:0000256" key="8">
    <source>
        <dbReference type="HAMAP-Rule" id="MF_02006"/>
    </source>
</evidence>
<dbReference type="InterPro" id="IPR002305">
    <property type="entry name" value="aa-tRNA-synth_Ic"/>
</dbReference>
<reference evidence="11 12" key="1">
    <citation type="submission" date="2019-02" db="EMBL/GenBank/DDBJ databases">
        <authorList>
            <person name="Manzano-Marin A."/>
            <person name="Manzano-Marin A."/>
        </authorList>
    </citation>
    <scope>NUCLEOTIDE SEQUENCE [LARGE SCALE GENOMIC DNA]</scope>
    <source>
        <strain evidence="11 12">BuCilaricifoliae</strain>
    </source>
</reference>
<keyword evidence="8" id="KW-0963">Cytoplasm</keyword>
<dbReference type="CDD" id="cd00805">
    <property type="entry name" value="TyrRS_core"/>
    <property type="match status" value="1"/>
</dbReference>
<evidence type="ECO:0000256" key="7">
    <source>
        <dbReference type="ARBA" id="ARBA00048248"/>
    </source>
</evidence>
<dbReference type="InterPro" id="IPR036986">
    <property type="entry name" value="S4_RNA-bd_sf"/>
</dbReference>
<feature type="binding site" evidence="8">
    <location>
        <position position="38"/>
    </location>
    <ligand>
        <name>L-tyrosine</name>
        <dbReference type="ChEBI" id="CHEBI:58315"/>
    </ligand>
</feature>
<dbReference type="InterPro" id="IPR002307">
    <property type="entry name" value="Tyr-tRNA-ligase"/>
</dbReference>
<organism evidence="11 12">
    <name type="scientific">Buchnera aphidicola</name>
    <name type="common">Cinara laricifoliae</name>
    <dbReference type="NCBI Taxonomy" id="2518977"/>
    <lineage>
        <taxon>Bacteria</taxon>
        <taxon>Pseudomonadati</taxon>
        <taxon>Pseudomonadota</taxon>
        <taxon>Gammaproteobacteria</taxon>
        <taxon>Enterobacterales</taxon>
        <taxon>Erwiniaceae</taxon>
        <taxon>Buchnera</taxon>
    </lineage>
</organism>
<comment type="subunit">
    <text evidence="8">Homodimer.</text>
</comment>
<evidence type="ECO:0000259" key="10">
    <source>
        <dbReference type="Pfam" id="PF22421"/>
    </source>
</evidence>
<proteinExistence type="inferred from homology"/>
<keyword evidence="4 9" id="KW-0694">RNA-binding</keyword>
<feature type="binding site" evidence="8">
    <location>
        <position position="240"/>
    </location>
    <ligand>
        <name>ATP</name>
        <dbReference type="ChEBI" id="CHEBI:30616"/>
    </ligand>
</feature>
<dbReference type="PANTHER" id="PTHR11766">
    <property type="entry name" value="TYROSYL-TRNA SYNTHETASE"/>
    <property type="match status" value="1"/>
</dbReference>
<evidence type="ECO:0000313" key="12">
    <source>
        <dbReference type="Proteomes" id="UP000294349"/>
    </source>
</evidence>
<comment type="catalytic activity">
    <reaction evidence="7 8">
        <text>tRNA(Tyr) + L-tyrosine + ATP = L-tyrosyl-tRNA(Tyr) + AMP + diphosphate + H(+)</text>
        <dbReference type="Rhea" id="RHEA:10220"/>
        <dbReference type="Rhea" id="RHEA-COMP:9706"/>
        <dbReference type="Rhea" id="RHEA-COMP:9707"/>
        <dbReference type="ChEBI" id="CHEBI:15378"/>
        <dbReference type="ChEBI" id="CHEBI:30616"/>
        <dbReference type="ChEBI" id="CHEBI:33019"/>
        <dbReference type="ChEBI" id="CHEBI:58315"/>
        <dbReference type="ChEBI" id="CHEBI:78442"/>
        <dbReference type="ChEBI" id="CHEBI:78536"/>
        <dbReference type="ChEBI" id="CHEBI:456215"/>
        <dbReference type="EC" id="6.1.1.1"/>
    </reaction>
</comment>
<evidence type="ECO:0000256" key="3">
    <source>
        <dbReference type="ARBA" id="ARBA00022840"/>
    </source>
</evidence>
<keyword evidence="6 8" id="KW-0030">Aminoacyl-tRNA synthetase</keyword>
<evidence type="ECO:0000256" key="4">
    <source>
        <dbReference type="ARBA" id="ARBA00022884"/>
    </source>
</evidence>
<dbReference type="SUPFAM" id="SSF55174">
    <property type="entry name" value="Alpha-L RNA-binding motif"/>
    <property type="match status" value="1"/>
</dbReference>
<feature type="binding site" evidence="8">
    <location>
        <position position="177"/>
    </location>
    <ligand>
        <name>L-tyrosine</name>
        <dbReference type="ChEBI" id="CHEBI:58315"/>
    </ligand>
</feature>
<dbReference type="InterPro" id="IPR024107">
    <property type="entry name" value="Tyr-tRNA-ligase_bac_1"/>
</dbReference>
<dbReference type="GO" id="GO:0005829">
    <property type="term" value="C:cytosol"/>
    <property type="evidence" value="ECO:0007669"/>
    <property type="project" value="TreeGrafter"/>
</dbReference>
<dbReference type="OrthoDB" id="9804243at2"/>
<dbReference type="AlphaFoldDB" id="A0A451DB14"/>
<dbReference type="InterPro" id="IPR054608">
    <property type="entry name" value="SYY-like_C"/>
</dbReference>
<dbReference type="SUPFAM" id="SSF52374">
    <property type="entry name" value="Nucleotidylyl transferase"/>
    <property type="match status" value="1"/>
</dbReference>
<evidence type="ECO:0000256" key="6">
    <source>
        <dbReference type="ARBA" id="ARBA00023146"/>
    </source>
</evidence>
<gene>
    <name evidence="8 11" type="primary">tyrS</name>
    <name evidence="11" type="ORF">BUCILAFE3058_082</name>
</gene>
<comment type="similarity">
    <text evidence="8">Belongs to the class-I aminoacyl-tRNA synthetase family. TyrS type 1 subfamily.</text>
</comment>
<dbReference type="NCBIfam" id="TIGR00234">
    <property type="entry name" value="tyrS"/>
    <property type="match status" value="1"/>
</dbReference>
<dbReference type="Pfam" id="PF00579">
    <property type="entry name" value="tRNA-synt_1b"/>
    <property type="match status" value="1"/>
</dbReference>
<keyword evidence="3 8" id="KW-0067">ATP-binding</keyword>
<keyword evidence="2 8" id="KW-0547">Nucleotide-binding</keyword>
<dbReference type="PROSITE" id="PS50889">
    <property type="entry name" value="S4"/>
    <property type="match status" value="1"/>
</dbReference>
<evidence type="ECO:0000256" key="1">
    <source>
        <dbReference type="ARBA" id="ARBA00022598"/>
    </source>
</evidence>
<dbReference type="Proteomes" id="UP000294349">
    <property type="component" value="Chromosome"/>
</dbReference>
<feature type="domain" description="Tyrosine--tRNA ligase SYY-like C-terminal" evidence="10">
    <location>
        <begin position="345"/>
        <end position="424"/>
    </location>
</feature>
<dbReference type="Gene3D" id="1.10.240.10">
    <property type="entry name" value="Tyrosyl-Transfer RNA Synthetase"/>
    <property type="match status" value="1"/>
</dbReference>
<feature type="binding site" evidence="8">
    <location>
        <position position="181"/>
    </location>
    <ligand>
        <name>L-tyrosine</name>
        <dbReference type="ChEBI" id="CHEBI:58315"/>
    </ligand>
</feature>
<dbReference type="GO" id="GO:0005524">
    <property type="term" value="F:ATP binding"/>
    <property type="evidence" value="ECO:0007669"/>
    <property type="project" value="UniProtKB-UniRule"/>
</dbReference>
<comment type="subcellular location">
    <subcellularLocation>
        <location evidence="8">Cytoplasm</location>
    </subcellularLocation>
</comment>
<dbReference type="HAMAP" id="MF_02006">
    <property type="entry name" value="Tyr_tRNA_synth_type1"/>
    <property type="match status" value="1"/>
</dbReference>
<evidence type="ECO:0000256" key="9">
    <source>
        <dbReference type="PROSITE-ProRule" id="PRU00182"/>
    </source>
</evidence>
<sequence>MIKEINILDFLDKKGFFYQIHNKLNLYKYIKNKNIFLYCGFDPTESSLHVGHLLPILCLKHFQNFGHTPIILVGGATSLVGDPSFRIHERPKNSLDILRYNQSCLEKQLSFFFKDNNHIKNKAIILNNYSWFKDISILSFLIKIGTFFSVNNMIHKESVKKRLIEQKNGMSFTEFSYSLLQAYDFAFLYKKYGVKLQIGGSDQWGNILSGIRLTRKLYQEEVFGITNPLLTMPNGEKFGKTGNKTIWLDAKRTSPYKFYQFWINTLDSDVDNFIQLFTLSNIKLINFQFNSINMTDNYINKKVFLAEFLTKFVHGKQALDSVKRIVFFLFGRGSVHDVKEEDFIQLIQDGIPSITCHNYFDLPNTLVRTRLSDSLNQARNMIISGAIRINGRVQTKKEYYFDKSDLLFDKYTLLCRGKKHYVLIFWKI</sequence>
<dbReference type="InterPro" id="IPR014729">
    <property type="entry name" value="Rossmann-like_a/b/a_fold"/>
</dbReference>
<keyword evidence="5 8" id="KW-0648">Protein biosynthesis</keyword>
<protein>
    <recommendedName>
        <fullName evidence="8">Tyrosine--tRNA ligase</fullName>
        <ecNumber evidence="8">6.1.1.1</ecNumber>
    </recommendedName>
    <alternativeName>
        <fullName evidence="8">Tyrosyl-tRNA synthetase</fullName>
        <shortName evidence="8">TyrRS</shortName>
    </alternativeName>
</protein>
<evidence type="ECO:0000256" key="5">
    <source>
        <dbReference type="ARBA" id="ARBA00022917"/>
    </source>
</evidence>
<evidence type="ECO:0000313" key="11">
    <source>
        <dbReference type="EMBL" id="VFP83553.1"/>
    </source>
</evidence>
<feature type="short sequence motif" description="'HIGH' region" evidence="8">
    <location>
        <begin position="43"/>
        <end position="52"/>
    </location>
</feature>
<evidence type="ECO:0000256" key="2">
    <source>
        <dbReference type="ARBA" id="ARBA00022741"/>
    </source>
</evidence>
<dbReference type="PRINTS" id="PR01040">
    <property type="entry name" value="TRNASYNTHTYR"/>
</dbReference>
<dbReference type="GO" id="GO:0004831">
    <property type="term" value="F:tyrosine-tRNA ligase activity"/>
    <property type="evidence" value="ECO:0007669"/>
    <property type="project" value="UniProtKB-UniRule"/>
</dbReference>
<dbReference type="GO" id="GO:0006437">
    <property type="term" value="P:tyrosyl-tRNA aminoacylation"/>
    <property type="evidence" value="ECO:0007669"/>
    <property type="project" value="UniProtKB-UniRule"/>
</dbReference>
<feature type="short sequence motif" description="'KMSKS' region" evidence="8">
    <location>
        <begin position="237"/>
        <end position="241"/>
    </location>
</feature>
<dbReference type="Gene3D" id="3.10.290.10">
    <property type="entry name" value="RNA-binding S4 domain"/>
    <property type="match status" value="1"/>
</dbReference>
<comment type="function">
    <text evidence="8">Catalyzes the attachment of tyrosine to tRNA(Tyr) in a two-step reaction: tyrosine is first activated by ATP to form Tyr-AMP and then transferred to the acceptor end of tRNA(Tyr).</text>
</comment>
<dbReference type="EC" id="6.1.1.1" evidence="8"/>
<dbReference type="Pfam" id="PF22421">
    <property type="entry name" value="SYY_C-terminal"/>
    <property type="match status" value="1"/>
</dbReference>
<keyword evidence="1 8" id="KW-0436">Ligase</keyword>
<accession>A0A451DB14</accession>
<name>A0A451DB14_9GAMM</name>
<dbReference type="CDD" id="cd00165">
    <property type="entry name" value="S4"/>
    <property type="match status" value="1"/>
</dbReference>
<dbReference type="InterPro" id="IPR024088">
    <property type="entry name" value="Tyr-tRNA-ligase_bac-type"/>
</dbReference>